<protein>
    <submittedName>
        <fullName evidence="1">Uncharacterized protein</fullName>
    </submittedName>
</protein>
<accession>A0ABS8C7N0</accession>
<keyword evidence="2" id="KW-1185">Reference proteome</keyword>
<comment type="caution">
    <text evidence="1">The sequence shown here is derived from an EMBL/GenBank/DDBJ whole genome shotgun (WGS) entry which is preliminary data.</text>
</comment>
<evidence type="ECO:0000313" key="1">
    <source>
        <dbReference type="EMBL" id="MCB5228334.1"/>
    </source>
</evidence>
<name>A0ABS8C7N0_9ALTE</name>
<dbReference type="Proteomes" id="UP000633814">
    <property type="component" value="Unassembled WGS sequence"/>
</dbReference>
<organism evidence="1 2">
    <name type="scientific">Alishewanella maricola</name>
    <dbReference type="NCBI Taxonomy" id="2795740"/>
    <lineage>
        <taxon>Bacteria</taxon>
        <taxon>Pseudomonadati</taxon>
        <taxon>Pseudomonadota</taxon>
        <taxon>Gammaproteobacteria</taxon>
        <taxon>Alteromonadales</taxon>
        <taxon>Alteromonadaceae</taxon>
        <taxon>Alishewanella</taxon>
    </lineage>
</organism>
<dbReference type="Gene3D" id="3.40.50.300">
    <property type="entry name" value="P-loop containing nucleotide triphosphate hydrolases"/>
    <property type="match status" value="1"/>
</dbReference>
<dbReference type="EMBL" id="JAEINI020000020">
    <property type="protein sequence ID" value="MCB5228334.1"/>
    <property type="molecule type" value="Genomic_DNA"/>
</dbReference>
<reference evidence="1 2" key="1">
    <citation type="submission" date="2021-10" db="EMBL/GenBank/DDBJ databases">
        <title>Alishewanella koreense sp. nov. isolated from seawater of southwestern coast in South Korea and the proposal for the reclassification of Rheinheimera perlucida and Rheinheimera tuosuensis as Arsukibacterium perlucida and Arsukibacterium tuosuensis.</title>
        <authorList>
            <person name="Kim K.H."/>
            <person name="Ruan W."/>
            <person name="Kim K.R."/>
            <person name="Baek J.H."/>
            <person name="Jeon C.O."/>
        </authorList>
    </citation>
    <scope>NUCLEOTIDE SEQUENCE [LARGE SCALE GENOMIC DNA]</scope>
    <source>
        <strain evidence="1 2">16-MA</strain>
    </source>
</reference>
<evidence type="ECO:0000313" key="2">
    <source>
        <dbReference type="Proteomes" id="UP000633814"/>
    </source>
</evidence>
<dbReference type="InterPro" id="IPR027417">
    <property type="entry name" value="P-loop_NTPase"/>
</dbReference>
<sequence length="153" mass="17789">MEILEKNEHLGNVVSRNNLDSLILKIDNNRAAIEAGLSFLTSADSYLFTIDSHSGNGDGMTSLLRFLYGKVIHTEQVLFVSAERCSQRIEQNTYRKMLIESSILFIDDVCYLYRKQQKTELWHQILQARISFQRKTLCTLCMSSEELKLLHRW</sequence>
<proteinExistence type="predicted"/>
<dbReference type="RefSeq" id="WP_226752390.1">
    <property type="nucleotide sequence ID" value="NZ_JAEINI020000020.1"/>
</dbReference>
<gene>
    <name evidence="1" type="ORF">JAO78_016130</name>
</gene>